<evidence type="ECO:0000313" key="2">
    <source>
        <dbReference type="Proteomes" id="UP000003781"/>
    </source>
</evidence>
<gene>
    <name evidence="1" type="ORF">CY0110_04928</name>
</gene>
<sequence>AYIKSLFKQLQPVWNIVQEIGHNYDIEISCVIYTDGEVPSIHFDQEIINKSHQINAEIDVDLYILPDNTIENEQKINNLVEFT</sequence>
<accession>A3IT78</accession>
<dbReference type="Pfam" id="PF14106">
    <property type="entry name" value="DUF4279"/>
    <property type="match status" value="1"/>
</dbReference>
<reference evidence="1 2" key="1">
    <citation type="submission" date="2007-03" db="EMBL/GenBank/DDBJ databases">
        <authorList>
            <person name="Stal L."/>
            <person name="Ferriera S."/>
            <person name="Johnson J."/>
            <person name="Kravitz S."/>
            <person name="Beeson K."/>
            <person name="Sutton G."/>
            <person name="Rogers Y.-H."/>
            <person name="Friedman R."/>
            <person name="Frazier M."/>
            <person name="Venter J.C."/>
        </authorList>
    </citation>
    <scope>NUCLEOTIDE SEQUENCE [LARGE SCALE GENOMIC DNA]</scope>
    <source>
        <strain evidence="1 2">CCY0110</strain>
    </source>
</reference>
<dbReference type="eggNOG" id="ENOG5032IM2">
    <property type="taxonomic scope" value="Bacteria"/>
</dbReference>
<dbReference type="Proteomes" id="UP000003781">
    <property type="component" value="Unassembled WGS sequence"/>
</dbReference>
<feature type="non-terminal residue" evidence="1">
    <location>
        <position position="1"/>
    </location>
</feature>
<dbReference type="RefSeq" id="WP_008276582.1">
    <property type="nucleotide sequence ID" value="NZ_AAXW01000026.1"/>
</dbReference>
<dbReference type="EMBL" id="AAXW01000026">
    <property type="protein sequence ID" value="EAZ90382.1"/>
    <property type="molecule type" value="Genomic_DNA"/>
</dbReference>
<proteinExistence type="predicted"/>
<dbReference type="InterPro" id="IPR025459">
    <property type="entry name" value="DUF4279"/>
</dbReference>
<dbReference type="AlphaFoldDB" id="A3IT78"/>
<comment type="caution">
    <text evidence="1">The sequence shown here is derived from an EMBL/GenBank/DDBJ whole genome shotgun (WGS) entry which is preliminary data.</text>
</comment>
<organism evidence="1 2">
    <name type="scientific">Crocosphaera chwakensis CCY0110</name>
    <dbReference type="NCBI Taxonomy" id="391612"/>
    <lineage>
        <taxon>Bacteria</taxon>
        <taxon>Bacillati</taxon>
        <taxon>Cyanobacteriota</taxon>
        <taxon>Cyanophyceae</taxon>
        <taxon>Oscillatoriophycideae</taxon>
        <taxon>Chroococcales</taxon>
        <taxon>Aphanothecaceae</taxon>
        <taxon>Crocosphaera</taxon>
        <taxon>Crocosphaera chwakensis</taxon>
    </lineage>
</organism>
<name>A3IT78_9CHRO</name>
<protein>
    <submittedName>
        <fullName evidence="1">Uncharacterized protein</fullName>
    </submittedName>
</protein>
<keyword evidence="2" id="KW-1185">Reference proteome</keyword>
<evidence type="ECO:0000313" key="1">
    <source>
        <dbReference type="EMBL" id="EAZ90382.1"/>
    </source>
</evidence>
<dbReference type="OrthoDB" id="582680at2"/>